<reference evidence="2 3" key="1">
    <citation type="submission" date="2019-05" db="EMBL/GenBank/DDBJ databases">
        <title>Another draft genome of Portunus trituberculatus and its Hox gene families provides insights of decapod evolution.</title>
        <authorList>
            <person name="Jeong J.-H."/>
            <person name="Song I."/>
            <person name="Kim S."/>
            <person name="Choi T."/>
            <person name="Kim D."/>
            <person name="Ryu S."/>
            <person name="Kim W."/>
        </authorList>
    </citation>
    <scope>NUCLEOTIDE SEQUENCE [LARGE SCALE GENOMIC DNA]</scope>
    <source>
        <tissue evidence="2">Muscle</tissue>
    </source>
</reference>
<feature type="region of interest" description="Disordered" evidence="1">
    <location>
        <begin position="1"/>
        <end position="31"/>
    </location>
</feature>
<dbReference type="Proteomes" id="UP000324222">
    <property type="component" value="Unassembled WGS sequence"/>
</dbReference>
<dbReference type="EMBL" id="VSRR010009287">
    <property type="protein sequence ID" value="MPC50119.1"/>
    <property type="molecule type" value="Genomic_DNA"/>
</dbReference>
<evidence type="ECO:0000313" key="2">
    <source>
        <dbReference type="EMBL" id="MPC50119.1"/>
    </source>
</evidence>
<sequence length="31" mass="3757">MLLQNWRDKVKRTTTESPESPRKQFSARRLP</sequence>
<feature type="compositionally biased region" description="Basic and acidic residues" evidence="1">
    <location>
        <begin position="1"/>
        <end position="22"/>
    </location>
</feature>
<dbReference type="AlphaFoldDB" id="A0A5B7FY33"/>
<keyword evidence="3" id="KW-1185">Reference proteome</keyword>
<comment type="caution">
    <text evidence="2">The sequence shown here is derived from an EMBL/GenBank/DDBJ whole genome shotgun (WGS) entry which is preliminary data.</text>
</comment>
<name>A0A5B7FY33_PORTR</name>
<evidence type="ECO:0000313" key="3">
    <source>
        <dbReference type="Proteomes" id="UP000324222"/>
    </source>
</evidence>
<protein>
    <submittedName>
        <fullName evidence="2">Uncharacterized protein</fullName>
    </submittedName>
</protein>
<evidence type="ECO:0000256" key="1">
    <source>
        <dbReference type="SAM" id="MobiDB-lite"/>
    </source>
</evidence>
<proteinExistence type="predicted"/>
<gene>
    <name evidence="2" type="ORF">E2C01_043941</name>
</gene>
<accession>A0A5B7FY33</accession>
<organism evidence="2 3">
    <name type="scientific">Portunus trituberculatus</name>
    <name type="common">Swimming crab</name>
    <name type="synonym">Neptunus trituberculatus</name>
    <dbReference type="NCBI Taxonomy" id="210409"/>
    <lineage>
        <taxon>Eukaryota</taxon>
        <taxon>Metazoa</taxon>
        <taxon>Ecdysozoa</taxon>
        <taxon>Arthropoda</taxon>
        <taxon>Crustacea</taxon>
        <taxon>Multicrustacea</taxon>
        <taxon>Malacostraca</taxon>
        <taxon>Eumalacostraca</taxon>
        <taxon>Eucarida</taxon>
        <taxon>Decapoda</taxon>
        <taxon>Pleocyemata</taxon>
        <taxon>Brachyura</taxon>
        <taxon>Eubrachyura</taxon>
        <taxon>Portunoidea</taxon>
        <taxon>Portunidae</taxon>
        <taxon>Portuninae</taxon>
        <taxon>Portunus</taxon>
    </lineage>
</organism>